<comment type="caution">
    <text evidence="1">The sequence shown here is derived from an EMBL/GenBank/DDBJ whole genome shotgun (WGS) entry which is preliminary data.</text>
</comment>
<sequence length="21" mass="2366">MGIPYVIEGSGTKERSYDLYS</sequence>
<protein>
    <submittedName>
        <fullName evidence="1">Uncharacterized protein</fullName>
    </submittedName>
</protein>
<proteinExistence type="predicted"/>
<dbReference type="AlphaFoldDB" id="A0A0F8WUN8"/>
<accession>A0A0F8WUN8</accession>
<feature type="non-terminal residue" evidence="1">
    <location>
        <position position="21"/>
    </location>
</feature>
<evidence type="ECO:0000313" key="1">
    <source>
        <dbReference type="EMBL" id="KKK60393.1"/>
    </source>
</evidence>
<dbReference type="EMBL" id="LAZR01062992">
    <property type="protein sequence ID" value="KKK60393.1"/>
    <property type="molecule type" value="Genomic_DNA"/>
</dbReference>
<name>A0A0F8WUN8_9ZZZZ</name>
<organism evidence="1">
    <name type="scientific">marine sediment metagenome</name>
    <dbReference type="NCBI Taxonomy" id="412755"/>
    <lineage>
        <taxon>unclassified sequences</taxon>
        <taxon>metagenomes</taxon>
        <taxon>ecological metagenomes</taxon>
    </lineage>
</organism>
<reference evidence="1" key="1">
    <citation type="journal article" date="2015" name="Nature">
        <title>Complex archaea that bridge the gap between prokaryotes and eukaryotes.</title>
        <authorList>
            <person name="Spang A."/>
            <person name="Saw J.H."/>
            <person name="Jorgensen S.L."/>
            <person name="Zaremba-Niedzwiedzka K."/>
            <person name="Martijn J."/>
            <person name="Lind A.E."/>
            <person name="van Eijk R."/>
            <person name="Schleper C."/>
            <person name="Guy L."/>
            <person name="Ettema T.J."/>
        </authorList>
    </citation>
    <scope>NUCLEOTIDE SEQUENCE</scope>
</reference>
<gene>
    <name evidence="1" type="ORF">LCGC14_3024800</name>
</gene>